<evidence type="ECO:0000256" key="6">
    <source>
        <dbReference type="PROSITE-ProRule" id="PRU00104"/>
    </source>
</evidence>
<accession>A0A4Y7JUZ9</accession>
<dbReference type="Gene3D" id="3.30.2160.10">
    <property type="entry name" value="Hect, E3 ligase catalytic domain"/>
    <property type="match status" value="1"/>
</dbReference>
<dbReference type="SUPFAM" id="SSF56204">
    <property type="entry name" value="Hect, E3 ligase catalytic domain"/>
    <property type="match status" value="1"/>
</dbReference>
<keyword evidence="5 6" id="KW-0833">Ubl conjugation pathway</keyword>
<keyword evidence="4" id="KW-0808">Transferase</keyword>
<evidence type="ECO:0000256" key="5">
    <source>
        <dbReference type="ARBA" id="ARBA00022786"/>
    </source>
</evidence>
<dbReference type="AlphaFoldDB" id="A0A4Y7JUZ9"/>
<dbReference type="GO" id="GO:0000209">
    <property type="term" value="P:protein polyubiquitination"/>
    <property type="evidence" value="ECO:0007669"/>
    <property type="project" value="TreeGrafter"/>
</dbReference>
<evidence type="ECO:0000256" key="1">
    <source>
        <dbReference type="ARBA" id="ARBA00000885"/>
    </source>
</evidence>
<dbReference type="Proteomes" id="UP000316621">
    <property type="component" value="Chromosome 5"/>
</dbReference>
<dbReference type="InterPro" id="IPR035983">
    <property type="entry name" value="Hect_E3_ubiquitin_ligase"/>
</dbReference>
<protein>
    <recommendedName>
        <fullName evidence="3">HECT-type E3 ubiquitin transferase</fullName>
        <ecNumber evidence="3">2.3.2.26</ecNumber>
    </recommendedName>
</protein>
<dbReference type="PANTHER" id="PTHR11254:SF398">
    <property type="entry name" value="HECT-TYPE E3 UBIQUITIN TRANSFERASE"/>
    <property type="match status" value="1"/>
</dbReference>
<dbReference type="Gene3D" id="3.90.1750.10">
    <property type="entry name" value="Hect, E3 ligase catalytic domains"/>
    <property type="match status" value="1"/>
</dbReference>
<dbReference type="CDD" id="cd00078">
    <property type="entry name" value="HECTc"/>
    <property type="match status" value="1"/>
</dbReference>
<dbReference type="EMBL" id="CM010719">
    <property type="protein sequence ID" value="RZC63781.1"/>
    <property type="molecule type" value="Genomic_DNA"/>
</dbReference>
<keyword evidence="9" id="KW-1185">Reference proteome</keyword>
<gene>
    <name evidence="8" type="ORF">C5167_025526</name>
</gene>
<reference evidence="8 9" key="1">
    <citation type="journal article" date="2018" name="Science">
        <title>The opium poppy genome and morphinan production.</title>
        <authorList>
            <person name="Guo L."/>
            <person name="Winzer T."/>
            <person name="Yang X."/>
            <person name="Li Y."/>
            <person name="Ning Z."/>
            <person name="He Z."/>
            <person name="Teodor R."/>
            <person name="Lu Y."/>
            <person name="Bowser T.A."/>
            <person name="Graham I.A."/>
            <person name="Ye K."/>
        </authorList>
    </citation>
    <scope>NUCLEOTIDE SEQUENCE [LARGE SCALE GENOMIC DNA]</scope>
    <source>
        <strain evidence="9">cv. HN1</strain>
        <tissue evidence="8">Leaves</tissue>
    </source>
</reference>
<proteinExistence type="predicted"/>
<name>A0A4Y7JUZ9_PAPSO</name>
<dbReference type="Gene3D" id="3.30.2410.10">
    <property type="entry name" value="Hect, E3 ligase catalytic domain"/>
    <property type="match status" value="1"/>
</dbReference>
<evidence type="ECO:0000256" key="3">
    <source>
        <dbReference type="ARBA" id="ARBA00012485"/>
    </source>
</evidence>
<organism evidence="8 9">
    <name type="scientific">Papaver somniferum</name>
    <name type="common">Opium poppy</name>
    <dbReference type="NCBI Taxonomy" id="3469"/>
    <lineage>
        <taxon>Eukaryota</taxon>
        <taxon>Viridiplantae</taxon>
        <taxon>Streptophyta</taxon>
        <taxon>Embryophyta</taxon>
        <taxon>Tracheophyta</taxon>
        <taxon>Spermatophyta</taxon>
        <taxon>Magnoliopsida</taxon>
        <taxon>Ranunculales</taxon>
        <taxon>Papaveraceae</taxon>
        <taxon>Papaveroideae</taxon>
        <taxon>Papaver</taxon>
    </lineage>
</organism>
<dbReference type="STRING" id="3469.A0A4Y7JUZ9"/>
<evidence type="ECO:0000256" key="4">
    <source>
        <dbReference type="ARBA" id="ARBA00022679"/>
    </source>
</evidence>
<dbReference type="PROSITE" id="PS50237">
    <property type="entry name" value="HECT"/>
    <property type="match status" value="1"/>
</dbReference>
<dbReference type="InterPro" id="IPR000569">
    <property type="entry name" value="HECT_dom"/>
</dbReference>
<dbReference type="PANTHER" id="PTHR11254">
    <property type="entry name" value="HECT DOMAIN UBIQUITIN-PROTEIN LIGASE"/>
    <property type="match status" value="1"/>
</dbReference>
<dbReference type="InterPro" id="IPR050409">
    <property type="entry name" value="E3_ubiq-protein_ligase"/>
</dbReference>
<dbReference type="GO" id="GO:0006511">
    <property type="term" value="P:ubiquitin-dependent protein catabolic process"/>
    <property type="evidence" value="ECO:0007669"/>
    <property type="project" value="TreeGrafter"/>
</dbReference>
<comment type="catalytic activity">
    <reaction evidence="1">
        <text>S-ubiquitinyl-[E2 ubiquitin-conjugating enzyme]-L-cysteine + [acceptor protein]-L-lysine = [E2 ubiquitin-conjugating enzyme]-L-cysteine + N(6)-ubiquitinyl-[acceptor protein]-L-lysine.</text>
        <dbReference type="EC" id="2.3.2.26"/>
    </reaction>
</comment>
<dbReference type="Pfam" id="PF00632">
    <property type="entry name" value="HECT"/>
    <property type="match status" value="1"/>
</dbReference>
<dbReference type="GO" id="GO:0061630">
    <property type="term" value="F:ubiquitin protein ligase activity"/>
    <property type="evidence" value="ECO:0007669"/>
    <property type="project" value="UniProtKB-EC"/>
</dbReference>
<dbReference type="EC" id="2.3.2.26" evidence="3"/>
<evidence type="ECO:0000256" key="2">
    <source>
        <dbReference type="ARBA" id="ARBA00004906"/>
    </source>
</evidence>
<dbReference type="GO" id="GO:0005737">
    <property type="term" value="C:cytoplasm"/>
    <property type="evidence" value="ECO:0007669"/>
    <property type="project" value="TreeGrafter"/>
</dbReference>
<dbReference type="SMART" id="SM00119">
    <property type="entry name" value="HECTc"/>
    <property type="match status" value="1"/>
</dbReference>
<comment type="caution">
    <text evidence="6">Lacks conserved residue(s) required for the propagation of feature annotation.</text>
</comment>
<evidence type="ECO:0000313" key="9">
    <source>
        <dbReference type="Proteomes" id="UP000316621"/>
    </source>
</evidence>
<evidence type="ECO:0000313" key="8">
    <source>
        <dbReference type="EMBL" id="RZC63781.1"/>
    </source>
</evidence>
<comment type="pathway">
    <text evidence="2">Protein modification; protein ubiquitination.</text>
</comment>
<evidence type="ECO:0000259" key="7">
    <source>
        <dbReference type="PROSITE" id="PS50237"/>
    </source>
</evidence>
<dbReference type="Gramene" id="RZC63781">
    <property type="protein sequence ID" value="RZC63781"/>
    <property type="gene ID" value="C5167_025526"/>
</dbReference>
<feature type="domain" description="HECT" evidence="7">
    <location>
        <begin position="801"/>
        <end position="1074"/>
    </location>
</feature>
<sequence length="1092" mass="121964">MEKLSAWSSQLLVALSMRSSRSMEWVLTSIRDAFSAFGGSSEGFSPPSCSIQAYTDLLNDVLAALSSKASISAKATETYISIRAQLVKPLITAFRVLDLDHVDSSKVVIGLVNALELLTNKHASDHVGLFNAIQTSGSSDDINETNDFDLIEVSDAENTFPGASIYNLLGIDDDNRPSQHPFLAETPASLNQSPSGQSGKFLYWGCFIFFQMLDYYFFFCYLLSLKIAGDFDSSNWSLEKASCQVNAILQSPRSGGVHHFSMWIKDSQEGGGSNFPDTEAFMGILAHKKSATPSSLLERINISEESGLGGADINIFSDRSDRSTPLVDKEALMALLRLLRVVQPLYKGRLQKLVLNLCAHHESGSDLVQILMDMLMIDVGKPVNHSGDCAEQRYRLYCCQNNVMYSRSQISDGKPSLMGVPPSVSLHTLDILIYLARNQPNVAKLLLQPKLLCSPARELQGSVEKQPLMVMEEDGKQLQQGDVPIVLLLRLFNLRLYLRSVAHVNTFSTSPTSEVLLTGQPSSPEIATSDSGLNNKYDLAQNEVKILCSLLGHKSLSDSSYALVVELLKKFTLIAPIHYHLFIEELIAILDDCVKCAISELSIKKEDALFSPTSTKGIAVVRILQAIYELFWHSGLQNKLNIRSIMVRNKLYLRCSCCSPSTSSNAASVLPMGIENIFPFIESLLIAYDLSIEVEEATTSSRQQGSSSVSTTKSDTRNEGIPMFLNKHKDILNAIMRRYPRLLENSFSLMLKVPHFIDFDIRCSYFKSKLNLLRDNVSPPYTIIVKRNDILQTSNALLKRIEEPLKGMLNIEFEEEEGIDAGGVQREWFELLSKAICDKDNLLFTTVGNDATYQPNANSSQQKFHLEYMELAGRVVGKALFDQQLLDIHFTKSFYKHILGAKLTYHDFEAVDPGIYDGLNYILETTDLIPNGHTIFVTNENKRQYVDLYADHKFTTPITAQIGCFLKGFNELIPRELISIFDEKDLELLISGLPDIDMADMREHTIYRGFNGDSPIIRRFWEVANGFSKDDKARLLQFMTAASKVPVGGFGALSMKLQIDKSYTNITSLPVAHTWYSPHCVHVSHFFCFSYS</sequence>